<evidence type="ECO:0000313" key="2">
    <source>
        <dbReference type="Proteomes" id="UP000789508"/>
    </source>
</evidence>
<comment type="caution">
    <text evidence="1">The sequence shown here is derived from an EMBL/GenBank/DDBJ whole genome shotgun (WGS) entry which is preliminary data.</text>
</comment>
<evidence type="ECO:0000313" key="1">
    <source>
        <dbReference type="EMBL" id="CAG8558751.1"/>
    </source>
</evidence>
<dbReference type="OrthoDB" id="2303598at2759"/>
<dbReference type="EMBL" id="CAJVPS010002055">
    <property type="protein sequence ID" value="CAG8558751.1"/>
    <property type="molecule type" value="Genomic_DNA"/>
</dbReference>
<accession>A0A9N9BA69</accession>
<proteinExistence type="predicted"/>
<organism evidence="1 2">
    <name type="scientific">Ambispora leptoticha</name>
    <dbReference type="NCBI Taxonomy" id="144679"/>
    <lineage>
        <taxon>Eukaryota</taxon>
        <taxon>Fungi</taxon>
        <taxon>Fungi incertae sedis</taxon>
        <taxon>Mucoromycota</taxon>
        <taxon>Glomeromycotina</taxon>
        <taxon>Glomeromycetes</taxon>
        <taxon>Archaeosporales</taxon>
        <taxon>Ambisporaceae</taxon>
        <taxon>Ambispora</taxon>
    </lineage>
</organism>
<keyword evidence="2" id="KW-1185">Reference proteome</keyword>
<dbReference type="Proteomes" id="UP000789508">
    <property type="component" value="Unassembled WGS sequence"/>
</dbReference>
<name>A0A9N9BA69_9GLOM</name>
<protein>
    <submittedName>
        <fullName evidence="1">5972_t:CDS:1</fullName>
    </submittedName>
</protein>
<dbReference type="AlphaFoldDB" id="A0A9N9BA69"/>
<sequence length="576" mass="66026">MEELEKGTTFFTQVHWQIHRPNVHSLVLRSGEYKIDKMNKNYIKCFSINDKNVTGISCFVPLETPHNVPTTELSEPEIPCYFLPENMDLPEGLALFYTHKMKLRFPSNTQTGLHFVIAPTIRMTKNNYVQAVKNLNWHLCTIKAAAKITELVCSDDDLDGVEDARMVELYWLTEIWYEKAMDAMDRIHAIDIHTWIALEKPSFQDLLQHESRAHIVFSALIRMKVNRFVTYVTELMHQKDILGELKNAFGRVYNENQLVSCSSEAILHLWCRYVKPPDYFLLESPNDWRLTNKIFVITKFLNGAQNESSSIIEHIAKKINEKRLTRYYLTHQPKFTTFKSDVERTVAERVLEQSKIIATLQSFSEYREITTENQQTNELIEQIGQQGILFRKLTSDGYANSIRSANLAGDVIFYLNKIAAEPLEDKELLDVLNDRSLVGSAVIIGGLTTLLSLATPSVNRARIRTLPQIFNLAAAAGGVAMTSILENLNTASQHTIEENSKILKDIEAINTTIDSIVKVTQVYRDFWAKILKNLGNTKENITESNKTVAEGYINGWEKIKNTFDDYCEMLNKCLEH</sequence>
<reference evidence="1" key="1">
    <citation type="submission" date="2021-06" db="EMBL/GenBank/DDBJ databases">
        <authorList>
            <person name="Kallberg Y."/>
            <person name="Tangrot J."/>
            <person name="Rosling A."/>
        </authorList>
    </citation>
    <scope>NUCLEOTIDE SEQUENCE</scope>
    <source>
        <strain evidence="1">FL130A</strain>
    </source>
</reference>
<gene>
    <name evidence="1" type="ORF">ALEPTO_LOCUS6245</name>
</gene>